<dbReference type="Proteomes" id="UP000320888">
    <property type="component" value="Unassembled WGS sequence"/>
</dbReference>
<dbReference type="PANTHER" id="PTHR35344">
    <property type="entry name" value="GAS VESICLE STRUCTURAL PROTEIN 2-RELATED"/>
    <property type="match status" value="1"/>
</dbReference>
<sequence length="180" mass="19076">MVRSPRGRSVQDVDDTANQTGTGPLKGATVTVVPQSGGTVARGGGANSGNLYDILDLILDRGLVIDVFVRVSLVGIEILKIDARIVVSSVDTYLRFAEACNRLDLEAGAKKPEELTDLVGDITEGGSHGKAKGALSGAAEAISGALKEGHEDSEEPEEREKEPARKQPRPTRRPARHREG</sequence>
<dbReference type="InterPro" id="IPR000638">
    <property type="entry name" value="Gas-vesicle_GvpA-like"/>
</dbReference>
<dbReference type="HAMAP" id="MF_00576">
    <property type="entry name" value="Gas_vesicle_A"/>
    <property type="match status" value="1"/>
</dbReference>
<evidence type="ECO:0000313" key="7">
    <source>
        <dbReference type="EMBL" id="TSB44162.1"/>
    </source>
</evidence>
<evidence type="ECO:0000313" key="8">
    <source>
        <dbReference type="Proteomes" id="UP000320888"/>
    </source>
</evidence>
<evidence type="ECO:0000256" key="6">
    <source>
        <dbReference type="SAM" id="MobiDB-lite"/>
    </source>
</evidence>
<keyword evidence="1 4" id="KW-0304">Gas vesicle</keyword>
<reference evidence="7 8" key="1">
    <citation type="submission" date="2019-07" db="EMBL/GenBank/DDBJ databases">
        <title>Draft genome for Streptomyces benahoarensis MZ03-48.</title>
        <authorList>
            <person name="Gonzalez-Pimentel J.L."/>
        </authorList>
    </citation>
    <scope>NUCLEOTIDE SEQUENCE [LARGE SCALE GENOMIC DNA]</scope>
    <source>
        <strain evidence="7 8">MZ03-48</strain>
    </source>
</reference>
<dbReference type="GO" id="GO:0033172">
    <property type="term" value="C:gas vesicle shell"/>
    <property type="evidence" value="ECO:0007669"/>
    <property type="project" value="UniProtKB-UniRule"/>
</dbReference>
<comment type="subunit">
    <text evidence="4 5">The gas vesicle shell is 2 nm thick and consists of a single layer of this protein. It forms helical ribs nearly perpendicular to the long axis of the vesicle.</text>
</comment>
<dbReference type="InterPro" id="IPR050530">
    <property type="entry name" value="GvpA"/>
</dbReference>
<evidence type="ECO:0000256" key="3">
    <source>
        <dbReference type="ARBA" id="ARBA00035646"/>
    </source>
</evidence>
<evidence type="ECO:0000256" key="4">
    <source>
        <dbReference type="HAMAP-Rule" id="MF_00576"/>
    </source>
</evidence>
<dbReference type="GO" id="GO:0005198">
    <property type="term" value="F:structural molecule activity"/>
    <property type="evidence" value="ECO:0007669"/>
    <property type="project" value="InterPro"/>
</dbReference>
<organism evidence="7 8">
    <name type="scientific">Streptomyces benahoarensis</name>
    <dbReference type="NCBI Taxonomy" id="2595054"/>
    <lineage>
        <taxon>Bacteria</taxon>
        <taxon>Bacillati</taxon>
        <taxon>Actinomycetota</taxon>
        <taxon>Actinomycetes</taxon>
        <taxon>Kitasatosporales</taxon>
        <taxon>Streptomycetaceae</taxon>
        <taxon>Streptomyces</taxon>
    </lineage>
</organism>
<dbReference type="GO" id="GO:0012506">
    <property type="term" value="C:vesicle membrane"/>
    <property type="evidence" value="ECO:0007669"/>
    <property type="project" value="InterPro"/>
</dbReference>
<dbReference type="InterPro" id="IPR047870">
    <property type="entry name" value="Gas_vesicle_GvpA"/>
</dbReference>
<accession>A0A553ZRT3</accession>
<dbReference type="Pfam" id="PF00741">
    <property type="entry name" value="Gas_vesicle"/>
    <property type="match status" value="1"/>
</dbReference>
<dbReference type="PANTHER" id="PTHR35344:SF4">
    <property type="entry name" value="GAS VESICLE PROTEIN A1"/>
    <property type="match status" value="1"/>
</dbReference>
<gene>
    <name evidence="4 7" type="primary">gvpA</name>
    <name evidence="7" type="ORF">FNZ23_00695</name>
</gene>
<comment type="function">
    <text evidence="4 5">Gas vesicles are hollow, gas filled proteinaceous nanostructures found in some microorganisms. During planktonic growth they allow positioning of the organism at a favorable depth for light or nutrient acquisition. GvpA forms the protein shell.</text>
</comment>
<feature type="compositionally biased region" description="Basic residues" evidence="6">
    <location>
        <begin position="166"/>
        <end position="180"/>
    </location>
</feature>
<keyword evidence="8" id="KW-1185">Reference proteome</keyword>
<comment type="subcellular location">
    <subcellularLocation>
        <location evidence="2 4 5">Gas vesicle shell</location>
    </subcellularLocation>
</comment>
<evidence type="ECO:0000256" key="2">
    <source>
        <dbReference type="ARBA" id="ARBA00035629"/>
    </source>
</evidence>
<dbReference type="PROSITE" id="PS00234">
    <property type="entry name" value="GAS_VESICLE_A_1"/>
    <property type="match status" value="1"/>
</dbReference>
<comment type="similarity">
    <text evidence="3 4 5">Belongs to the gas vesicle GvpA family.</text>
</comment>
<feature type="region of interest" description="Disordered" evidence="6">
    <location>
        <begin position="142"/>
        <end position="180"/>
    </location>
</feature>
<comment type="caution">
    <text evidence="7">The sequence shown here is derived from an EMBL/GenBank/DDBJ whole genome shotgun (WGS) entry which is preliminary data.</text>
</comment>
<dbReference type="AlphaFoldDB" id="A0A553ZRT3"/>
<dbReference type="EMBL" id="VKLS01000002">
    <property type="protein sequence ID" value="TSB44162.1"/>
    <property type="molecule type" value="Genomic_DNA"/>
</dbReference>
<dbReference type="InterPro" id="IPR018493">
    <property type="entry name" value="GvpA-like_CS"/>
</dbReference>
<evidence type="ECO:0000256" key="1">
    <source>
        <dbReference type="ARBA" id="ARBA00022987"/>
    </source>
</evidence>
<dbReference type="OrthoDB" id="284387at2"/>
<feature type="region of interest" description="Disordered" evidence="6">
    <location>
        <begin position="1"/>
        <end position="29"/>
    </location>
</feature>
<name>A0A553ZRT3_9ACTN</name>
<proteinExistence type="inferred from homology"/>
<protein>
    <recommendedName>
        <fullName evidence="4">Gas vesicle protein A</fullName>
        <shortName evidence="4">GVP</shortName>
    </recommendedName>
</protein>
<evidence type="ECO:0000256" key="5">
    <source>
        <dbReference type="RuleBase" id="RU000632"/>
    </source>
</evidence>
<dbReference type="NCBIfam" id="NF006872">
    <property type="entry name" value="PRK09368.1"/>
    <property type="match status" value="1"/>
</dbReference>